<protein>
    <submittedName>
        <fullName evidence="2">SGNH/GDSL hydrolase family protein</fullName>
    </submittedName>
</protein>
<dbReference type="InterPro" id="IPR001087">
    <property type="entry name" value="GDSL"/>
</dbReference>
<dbReference type="Gene3D" id="3.40.50.1110">
    <property type="entry name" value="SGNH hydrolase"/>
    <property type="match status" value="1"/>
</dbReference>
<dbReference type="Proteomes" id="UP001560296">
    <property type="component" value="Unassembled WGS sequence"/>
</dbReference>
<keyword evidence="3" id="KW-1185">Reference proteome</keyword>
<dbReference type="PANTHER" id="PTHR45648:SF22">
    <property type="entry name" value="GDSL LIPASE_ACYLHYDROLASE FAMILY PROTEIN (AFU_ORTHOLOGUE AFUA_4G14700)"/>
    <property type="match status" value="1"/>
</dbReference>
<dbReference type="RefSeq" id="WP_369285634.1">
    <property type="nucleotide sequence ID" value="NZ_JBFTEG010000001.1"/>
</dbReference>
<dbReference type="Pfam" id="PF00657">
    <property type="entry name" value="Lipase_GDSL"/>
    <property type="match status" value="1"/>
</dbReference>
<dbReference type="InterPro" id="IPR036514">
    <property type="entry name" value="SGNH_hydro_sf"/>
</dbReference>
<sequence>MNTLSTPRWTLIGLLALALLAPDWASAEPSFSRIVVFGTSLSDPGNAFALIRRQSTPPYANLDALRVPDAPYAKGGHHFSNGATWIEQFARPLGLAASVSPAFLGTSKGASNYAVGASRAREDGINVSLSLQVGSFLFDVGGVAPADALYVLEMGGNDIRDALLAGPAGAGVIAEALVAIGANLDALYAAGARHFLVANVPNPGLAPAVRALDLLNPGTVQAAGFFAQVFNTGLEGLLTGLELLPGVEIARLDLYQKVGQLVADPQAFGLSQVESACITPGLPPFTCQAVDDFLFWDGVHPTAAVHAIFAQETAFALTQ</sequence>
<proteinExistence type="predicted"/>
<dbReference type="EMBL" id="JBFTEG010000001">
    <property type="protein sequence ID" value="MEX6500717.1"/>
    <property type="molecule type" value="Genomic_DNA"/>
</dbReference>
<reference evidence="2 3" key="1">
    <citation type="submission" date="2024-07" db="EMBL/GenBank/DDBJ databases">
        <authorList>
            <person name="Li M."/>
        </authorList>
    </citation>
    <scope>NUCLEOTIDE SEQUENCE [LARGE SCALE GENOMIC DNA]</scope>
    <source>
        <strain evidence="2 3">25A3E</strain>
    </source>
</reference>
<evidence type="ECO:0000313" key="3">
    <source>
        <dbReference type="Proteomes" id="UP001560296"/>
    </source>
</evidence>
<evidence type="ECO:0000256" key="1">
    <source>
        <dbReference type="ARBA" id="ARBA00022801"/>
    </source>
</evidence>
<name>A0ABV3YN30_9PSED</name>
<dbReference type="InterPro" id="IPR051058">
    <property type="entry name" value="GDSL_Est/Lipase"/>
</dbReference>
<keyword evidence="1 2" id="KW-0378">Hydrolase</keyword>
<dbReference type="GO" id="GO:0016787">
    <property type="term" value="F:hydrolase activity"/>
    <property type="evidence" value="ECO:0007669"/>
    <property type="project" value="UniProtKB-KW"/>
</dbReference>
<dbReference type="CDD" id="cd01846">
    <property type="entry name" value="fatty_acyltransferase_like"/>
    <property type="match status" value="1"/>
</dbReference>
<gene>
    <name evidence="2" type="ORF">AB5S05_01465</name>
</gene>
<evidence type="ECO:0000313" key="2">
    <source>
        <dbReference type="EMBL" id="MEX6500717.1"/>
    </source>
</evidence>
<dbReference type="PANTHER" id="PTHR45648">
    <property type="entry name" value="GDSL LIPASE/ACYLHYDROLASE FAMILY PROTEIN (AFU_ORTHOLOGUE AFUA_4G14700)"/>
    <property type="match status" value="1"/>
</dbReference>
<dbReference type="SUPFAM" id="SSF52266">
    <property type="entry name" value="SGNH hydrolase"/>
    <property type="match status" value="1"/>
</dbReference>
<comment type="caution">
    <text evidence="2">The sequence shown here is derived from an EMBL/GenBank/DDBJ whole genome shotgun (WGS) entry which is preliminary data.</text>
</comment>
<organism evidence="2 3">
    <name type="scientific">Pseudomonas zhanjiangensis</name>
    <dbReference type="NCBI Taxonomy" id="3239015"/>
    <lineage>
        <taxon>Bacteria</taxon>
        <taxon>Pseudomonadati</taxon>
        <taxon>Pseudomonadota</taxon>
        <taxon>Gammaproteobacteria</taxon>
        <taxon>Pseudomonadales</taxon>
        <taxon>Pseudomonadaceae</taxon>
        <taxon>Pseudomonas</taxon>
    </lineage>
</organism>
<accession>A0ABV3YN30</accession>